<sequence length="370" mass="42429">MNILHVSAVKSWGGGENHIEQLCKELKLQDIGITNTVLCIKGGIFEKKLKTTNIDHVSVRLGFKMDPRFFLKLISLCKKRKIDLLHIHDSTALTLCIMGDHLYDLPPFIFSKKTTFPIRERKQTLYKYNYPKIKKILCVSLATKFITEGSIDHPEKLECIYHGTSLNDKKIKSTRDLREELELEEDVKIIGNIANHIWPKDLQTFILTANELIKNRGHKDFHFIQIGCFTSLTPQLVALVKKLDLEKYVSFLNTIPHASQLIPQFDISLMTSESEGIPQFIYESFYYNTPVVSTDVGGISEIIKHNKNGLLSKAHDYQDLATQILSLQNNVERQKDFTCLSKQKLHENYTTKIMAAKTLAIYKDISNGRF</sequence>
<protein>
    <submittedName>
        <fullName evidence="3">Glycosyltransferase</fullName>
    </submittedName>
</protein>
<feature type="domain" description="Glycosyltransferase subfamily 4-like N-terminal" evidence="2">
    <location>
        <begin position="12"/>
        <end position="166"/>
    </location>
</feature>
<gene>
    <name evidence="3" type="ORF">L1I30_06620</name>
</gene>
<dbReference type="InterPro" id="IPR028098">
    <property type="entry name" value="Glyco_trans_4-like_N"/>
</dbReference>
<dbReference type="CDD" id="cd03801">
    <property type="entry name" value="GT4_PimA-like"/>
    <property type="match status" value="1"/>
</dbReference>
<feature type="domain" description="Glycosyl transferase family 1" evidence="1">
    <location>
        <begin position="175"/>
        <end position="337"/>
    </location>
</feature>
<dbReference type="PANTHER" id="PTHR12526">
    <property type="entry name" value="GLYCOSYLTRANSFERASE"/>
    <property type="match status" value="1"/>
</dbReference>
<evidence type="ECO:0000313" key="4">
    <source>
        <dbReference type="Proteomes" id="UP001179363"/>
    </source>
</evidence>
<evidence type="ECO:0000313" key="3">
    <source>
        <dbReference type="EMBL" id="MCF4101332.1"/>
    </source>
</evidence>
<dbReference type="EMBL" id="JAKGTH010000007">
    <property type="protein sequence ID" value="MCF4101332.1"/>
    <property type="molecule type" value="Genomic_DNA"/>
</dbReference>
<dbReference type="RefSeq" id="WP_236133479.1">
    <property type="nucleotide sequence ID" value="NZ_JAKGTH010000007.1"/>
</dbReference>
<reference evidence="3" key="1">
    <citation type="submission" date="2022-01" db="EMBL/GenBank/DDBJ databases">
        <title>Gillisia lutea sp. nov., isolated from marine plastic residues from the Malvarosa beach (Valencia, Spain).</title>
        <authorList>
            <person name="Vidal-Verdu A."/>
            <person name="Molina-Menor E."/>
            <person name="Satari L."/>
            <person name="Pascual J."/>
            <person name="Pereto J."/>
            <person name="Porcar M."/>
        </authorList>
    </citation>
    <scope>NUCLEOTIDE SEQUENCE</scope>
    <source>
        <strain evidence="3">M10.2A</strain>
    </source>
</reference>
<dbReference type="PANTHER" id="PTHR12526:SF630">
    <property type="entry name" value="GLYCOSYLTRANSFERASE"/>
    <property type="match status" value="1"/>
</dbReference>
<comment type="caution">
    <text evidence="3">The sequence shown here is derived from an EMBL/GenBank/DDBJ whole genome shotgun (WGS) entry which is preliminary data.</text>
</comment>
<evidence type="ECO:0000259" key="1">
    <source>
        <dbReference type="Pfam" id="PF00534"/>
    </source>
</evidence>
<name>A0ABS9EGE6_9FLAO</name>
<dbReference type="InterPro" id="IPR001296">
    <property type="entry name" value="Glyco_trans_1"/>
</dbReference>
<accession>A0ABS9EGE6</accession>
<proteinExistence type="predicted"/>
<organism evidence="3 4">
    <name type="scientific">Gillisia lutea</name>
    <dbReference type="NCBI Taxonomy" id="2909668"/>
    <lineage>
        <taxon>Bacteria</taxon>
        <taxon>Pseudomonadati</taxon>
        <taxon>Bacteroidota</taxon>
        <taxon>Flavobacteriia</taxon>
        <taxon>Flavobacteriales</taxon>
        <taxon>Flavobacteriaceae</taxon>
        <taxon>Gillisia</taxon>
    </lineage>
</organism>
<dbReference type="Gene3D" id="3.40.50.2000">
    <property type="entry name" value="Glycogen Phosphorylase B"/>
    <property type="match status" value="2"/>
</dbReference>
<dbReference type="Pfam" id="PF00534">
    <property type="entry name" value="Glycos_transf_1"/>
    <property type="match status" value="1"/>
</dbReference>
<dbReference type="Proteomes" id="UP001179363">
    <property type="component" value="Unassembled WGS sequence"/>
</dbReference>
<dbReference type="Pfam" id="PF13439">
    <property type="entry name" value="Glyco_transf_4"/>
    <property type="match status" value="1"/>
</dbReference>
<keyword evidence="4" id="KW-1185">Reference proteome</keyword>
<dbReference type="SUPFAM" id="SSF53756">
    <property type="entry name" value="UDP-Glycosyltransferase/glycogen phosphorylase"/>
    <property type="match status" value="1"/>
</dbReference>
<evidence type="ECO:0000259" key="2">
    <source>
        <dbReference type="Pfam" id="PF13439"/>
    </source>
</evidence>